<dbReference type="RefSeq" id="WP_093037267.1">
    <property type="nucleotide sequence ID" value="NZ_FNNZ01000030.1"/>
</dbReference>
<reference evidence="5" key="1">
    <citation type="submission" date="2016-10" db="EMBL/GenBank/DDBJ databases">
        <authorList>
            <person name="Varghese N."/>
            <person name="Submissions S."/>
        </authorList>
    </citation>
    <scope>NUCLEOTIDE SEQUENCE [LARGE SCALE GENOMIC DNA]</scope>
    <source>
        <strain evidence="5">DSM 217</strain>
    </source>
</reference>
<dbReference type="SUPFAM" id="SSF48695">
    <property type="entry name" value="Multiheme cytochromes"/>
    <property type="match status" value="1"/>
</dbReference>
<dbReference type="EMBL" id="FNNZ01000030">
    <property type="protein sequence ID" value="SDX49133.1"/>
    <property type="molecule type" value="Genomic_DNA"/>
</dbReference>
<evidence type="ECO:0000256" key="2">
    <source>
        <dbReference type="SAM" id="MobiDB-lite"/>
    </source>
</evidence>
<evidence type="ECO:0000256" key="1">
    <source>
        <dbReference type="ARBA" id="ARBA00022729"/>
    </source>
</evidence>
<dbReference type="InterPro" id="IPR036280">
    <property type="entry name" value="Multihaem_cyt_sf"/>
</dbReference>
<protein>
    <recommendedName>
        <fullName evidence="6">Cytochrome c</fullName>
    </recommendedName>
</protein>
<evidence type="ECO:0000256" key="3">
    <source>
        <dbReference type="SAM" id="SignalP"/>
    </source>
</evidence>
<sequence>MSAKRQSLSGEALALLMPAMLAFTVGTAWAAALGLETGSVSAAGPGDPAVLVGHGGYISFNTKTNQYILQGKGTVDAIEAERSLATAICAKCHEDAIDSLKDSVHYSNQGPNPRILFPGGGAHGMLDRACGLPGTSALINFNSDINLGECSKCHVGRFLPLMQNAFTSQFTQMGWPDPAGQAEAIIDGGLDCLICHAEKYLAVRDDLSAEQLATLQIANYAEPGTASPSPEGYAKLARDNTDFDHDGEPDKLIDTDGKDGPDSPLMVPAGIDADGKPIYRPWSTVAQDRSVEAVLSVGRTEEHTCLRCHEHARTGYKRATLFLDGYDVHAAATKGPFAAAQNRCTVCHLVLDNNHKFVRGHLVGGDLAAADYPPPPPGVAPDPDDETHLTCIQCHRLSDLSKQGTNQVHSERHLAKIACETCHIPYSGGISYSLYGHGSHLSFGRNAAGLDTKLITRDHMVSNDRADVDADYAAYRIPSVLMWFDGMTSFLAQSLSVRDAPNAMITPFKPMANGMVMDGRFFDGEMLTNQAGFPYNAHSMYRFYAGAADCDDLQLPGVAPFKCGSDGLYGNAEVFTGLGLLGTVRDAAGNVIVEGLTPEETRKVVLTDLMALGQPSRQAMAMMQAFPNLMNFSKTAYGYEHYLISSKLAGALEDADSNGVIDANTDVLFDMLGAVNTGLMEFKGFNQPMMLPASYDWYPPFADVDNVATMKLPDGSFMKLFLEMQLGAAGVPPETIRQLVGNYPAFSNGVTLGGHGVMPDPGRNALGGSKGRNGCRDCHSAGGVLANPVPVTRKELVDLGPMGQGDMPVWRWVYYNVKGLIDLGVTTSNEEVLAGKAKIDVGGNRNYVRSSSNQMVLNWFNPAGQLTRDGKKLKGYTIFQPADGSKSLKGTGLKAKDLTWNGGRWMPVMEPVTVAQPNYAILGYAKEEVIFETTGP</sequence>
<accession>A0A1H3C4Q2</accession>
<proteinExistence type="predicted"/>
<feature type="signal peptide" evidence="3">
    <location>
        <begin position="1"/>
        <end position="30"/>
    </location>
</feature>
<keyword evidence="1 3" id="KW-0732">Signal</keyword>
<dbReference type="PANTHER" id="PTHR35038">
    <property type="entry name" value="DISSIMILATORY SULFITE REDUCTASE SIRA"/>
    <property type="match status" value="1"/>
</dbReference>
<feature type="chain" id="PRO_5011575640" description="Cytochrome c" evidence="3">
    <location>
        <begin position="31"/>
        <end position="936"/>
    </location>
</feature>
<feature type="compositionally biased region" description="Basic and acidic residues" evidence="2">
    <location>
        <begin position="236"/>
        <end position="261"/>
    </location>
</feature>
<gene>
    <name evidence="4" type="ORF">SAMN05421783_13021</name>
</gene>
<keyword evidence="5" id="KW-1185">Reference proteome</keyword>
<dbReference type="PANTHER" id="PTHR35038:SF8">
    <property type="entry name" value="C-TYPE POLYHEME CYTOCHROME OMCC"/>
    <property type="match status" value="1"/>
</dbReference>
<dbReference type="InterPro" id="IPR051829">
    <property type="entry name" value="Multiheme_Cytochr_ET"/>
</dbReference>
<organism evidence="4 5">
    <name type="scientific">Thiocapsa roseopersicina</name>
    <dbReference type="NCBI Taxonomy" id="1058"/>
    <lineage>
        <taxon>Bacteria</taxon>
        <taxon>Pseudomonadati</taxon>
        <taxon>Pseudomonadota</taxon>
        <taxon>Gammaproteobacteria</taxon>
        <taxon>Chromatiales</taxon>
        <taxon>Chromatiaceae</taxon>
        <taxon>Thiocapsa</taxon>
    </lineage>
</organism>
<dbReference type="Proteomes" id="UP000198816">
    <property type="component" value="Unassembled WGS sequence"/>
</dbReference>
<dbReference type="GO" id="GO:0016491">
    <property type="term" value="F:oxidoreductase activity"/>
    <property type="evidence" value="ECO:0007669"/>
    <property type="project" value="TreeGrafter"/>
</dbReference>
<dbReference type="OrthoDB" id="9814800at2"/>
<dbReference type="AlphaFoldDB" id="A0A1H3C4Q2"/>
<evidence type="ECO:0008006" key="6">
    <source>
        <dbReference type="Google" id="ProtNLM"/>
    </source>
</evidence>
<feature type="region of interest" description="Disordered" evidence="2">
    <location>
        <begin position="223"/>
        <end position="263"/>
    </location>
</feature>
<evidence type="ECO:0000313" key="5">
    <source>
        <dbReference type="Proteomes" id="UP000198816"/>
    </source>
</evidence>
<name>A0A1H3C4Q2_THIRO</name>
<evidence type="ECO:0000313" key="4">
    <source>
        <dbReference type="EMBL" id="SDX49133.1"/>
    </source>
</evidence>